<dbReference type="Gene3D" id="1.10.40.70">
    <property type="match status" value="1"/>
</dbReference>
<dbReference type="InterPro" id="IPR005702">
    <property type="entry name" value="Wzc-like_C"/>
</dbReference>
<name>A0A9D7E6S6_9PROT</name>
<dbReference type="Proteomes" id="UP000807785">
    <property type="component" value="Unassembled WGS sequence"/>
</dbReference>
<dbReference type="CDD" id="cd05387">
    <property type="entry name" value="BY-kinase"/>
    <property type="match status" value="1"/>
</dbReference>
<dbReference type="GO" id="GO:0005886">
    <property type="term" value="C:plasma membrane"/>
    <property type="evidence" value="ECO:0007669"/>
    <property type="project" value="TreeGrafter"/>
</dbReference>
<keyword evidence="2" id="KW-0067">ATP-binding</keyword>
<dbReference type="PANTHER" id="PTHR32309">
    <property type="entry name" value="TYROSINE-PROTEIN KINASE"/>
    <property type="match status" value="1"/>
</dbReference>
<keyword evidence="1" id="KW-0547">Nucleotide-binding</keyword>
<dbReference type="NCBIfam" id="TIGR01007">
    <property type="entry name" value="eps_fam"/>
    <property type="match status" value="1"/>
</dbReference>
<dbReference type="EMBL" id="JADJEV010000005">
    <property type="protein sequence ID" value="MBK6974868.1"/>
    <property type="molecule type" value="Genomic_DNA"/>
</dbReference>
<dbReference type="PANTHER" id="PTHR32309:SF13">
    <property type="entry name" value="FERRIC ENTEROBACTIN TRANSPORT PROTEIN FEPE"/>
    <property type="match status" value="1"/>
</dbReference>
<protein>
    <submittedName>
        <fullName evidence="3">Chain length determinant protein tyrosine kinase EpsG</fullName>
    </submittedName>
</protein>
<evidence type="ECO:0000313" key="4">
    <source>
        <dbReference type="Proteomes" id="UP000807785"/>
    </source>
</evidence>
<reference evidence="3" key="1">
    <citation type="submission" date="2020-10" db="EMBL/GenBank/DDBJ databases">
        <title>Connecting structure to function with the recovery of over 1000 high-quality activated sludge metagenome-assembled genomes encoding full-length rRNA genes using long-read sequencing.</title>
        <authorList>
            <person name="Singleton C.M."/>
            <person name="Petriglieri F."/>
            <person name="Kristensen J.M."/>
            <person name="Kirkegaard R.H."/>
            <person name="Michaelsen T.Y."/>
            <person name="Andersen M.H."/>
            <person name="Karst S.M."/>
            <person name="Dueholm M.S."/>
            <person name="Nielsen P.H."/>
            <person name="Albertsen M."/>
        </authorList>
    </citation>
    <scope>NUCLEOTIDE SEQUENCE</scope>
    <source>
        <strain evidence="3">Bjer_18-Q3-R1-45_BAT3C.347</strain>
    </source>
</reference>
<dbReference type="GO" id="GO:0005524">
    <property type="term" value="F:ATP binding"/>
    <property type="evidence" value="ECO:0007669"/>
    <property type="project" value="UniProtKB-KW"/>
</dbReference>
<proteinExistence type="predicted"/>
<dbReference type="GO" id="GO:0004713">
    <property type="term" value="F:protein tyrosine kinase activity"/>
    <property type="evidence" value="ECO:0007669"/>
    <property type="project" value="TreeGrafter"/>
</dbReference>
<keyword evidence="3" id="KW-0418">Kinase</keyword>
<dbReference type="InterPro" id="IPR027417">
    <property type="entry name" value="P-loop_NTPase"/>
</dbReference>
<sequence>MSEERTMPPVEPLVIRSLVRVEKTTANDRSIGAILIDAGRLTLEDAERILRKQKEDGLRFGEAAIKLGLLAEVDIQFALARQFDYPYLVPGESNVSGELVAAYQPFSRQVEALRALRSQLMLRWFNGNLDRRAISIVSTSRNEGRSYLAANLAIVFSQLGERTLLIDADLRNPRQHELFGLPNRAGLSQLVTARADETAIERVPTFMDFSVLTAGSVPPNPQELLSRSSFSNLLGSLVERYDVIILDTPAADQGADAQIVADRAGAALVVARQNHSYVGDLQDLSESLHHAATAIVGVVMNNF</sequence>
<dbReference type="InterPro" id="IPR037257">
    <property type="entry name" value="T2SS_E_N_sf"/>
</dbReference>
<comment type="caution">
    <text evidence="3">The sequence shown here is derived from an EMBL/GenBank/DDBJ whole genome shotgun (WGS) entry which is preliminary data.</text>
</comment>
<dbReference type="Gene3D" id="3.40.50.300">
    <property type="entry name" value="P-loop containing nucleotide triphosphate hydrolases"/>
    <property type="match status" value="1"/>
</dbReference>
<evidence type="ECO:0000256" key="2">
    <source>
        <dbReference type="ARBA" id="ARBA00022840"/>
    </source>
</evidence>
<keyword evidence="3" id="KW-0808">Transferase</keyword>
<dbReference type="SUPFAM" id="SSF52540">
    <property type="entry name" value="P-loop containing nucleoside triphosphate hydrolases"/>
    <property type="match status" value="1"/>
</dbReference>
<dbReference type="InterPro" id="IPR017479">
    <property type="entry name" value="Tyr_kinase_chain_length_EpsG"/>
</dbReference>
<dbReference type="NCBIfam" id="TIGR03029">
    <property type="entry name" value="EpsG"/>
    <property type="match status" value="1"/>
</dbReference>
<gene>
    <name evidence="3" type="primary">epsG</name>
    <name evidence="3" type="ORF">IPH26_18715</name>
</gene>
<organism evidence="3 4">
    <name type="scientific">Candidatus Methylophosphatis roskildensis</name>
    <dbReference type="NCBI Taxonomy" id="2899263"/>
    <lineage>
        <taxon>Bacteria</taxon>
        <taxon>Pseudomonadati</taxon>
        <taxon>Pseudomonadota</taxon>
        <taxon>Betaproteobacteria</taxon>
        <taxon>Nitrosomonadales</taxon>
        <taxon>Sterolibacteriaceae</taxon>
        <taxon>Candidatus Methylophosphatis</taxon>
    </lineage>
</organism>
<evidence type="ECO:0000256" key="1">
    <source>
        <dbReference type="ARBA" id="ARBA00022741"/>
    </source>
</evidence>
<evidence type="ECO:0000313" key="3">
    <source>
        <dbReference type="EMBL" id="MBK6974868.1"/>
    </source>
</evidence>
<accession>A0A9D7E6S6</accession>
<dbReference type="InterPro" id="IPR050445">
    <property type="entry name" value="Bact_polysacc_biosynth/exp"/>
</dbReference>
<dbReference type="SUPFAM" id="SSF160246">
    <property type="entry name" value="EspE N-terminal domain-like"/>
    <property type="match status" value="1"/>
</dbReference>
<dbReference type="AlphaFoldDB" id="A0A9D7E6S6"/>